<dbReference type="CDD" id="cd07263">
    <property type="entry name" value="VOC_like"/>
    <property type="match status" value="1"/>
</dbReference>
<dbReference type="Pfam" id="PF00903">
    <property type="entry name" value="Glyoxalase"/>
    <property type="match status" value="1"/>
</dbReference>
<accession>A0A317CJH2</accession>
<dbReference type="InterPro" id="IPR037523">
    <property type="entry name" value="VOC_core"/>
</dbReference>
<dbReference type="OrthoDB" id="9804944at2"/>
<gene>
    <name evidence="2" type="ORF">DKW60_13070</name>
</gene>
<dbReference type="InterPro" id="IPR004360">
    <property type="entry name" value="Glyas_Fos-R_dOase_dom"/>
</dbReference>
<evidence type="ECO:0000313" key="2">
    <source>
        <dbReference type="EMBL" id="PWQ96482.1"/>
    </source>
</evidence>
<sequence>MKQNIIHIALVVKDYDEALDFYVTKLKFDVIEDTYQPEQDKRWVVIAPPNSSGVTLLLAKASKPEQEAFIGNQAGGRVFLFLNTDDFWRDYEYMKSVGVSFIREPKEQDYGTVAVFEDLYGNRWDLLQMNPDHPMVARTM</sequence>
<keyword evidence="3" id="KW-1185">Reference proteome</keyword>
<dbReference type="Proteomes" id="UP000245539">
    <property type="component" value="Unassembled WGS sequence"/>
</dbReference>
<dbReference type="AlphaFoldDB" id="A0A317CJH2"/>
<organism evidence="2 3">
    <name type="scientific">Leucothrix pacifica</name>
    <dbReference type="NCBI Taxonomy" id="1247513"/>
    <lineage>
        <taxon>Bacteria</taxon>
        <taxon>Pseudomonadati</taxon>
        <taxon>Pseudomonadota</taxon>
        <taxon>Gammaproteobacteria</taxon>
        <taxon>Thiotrichales</taxon>
        <taxon>Thiotrichaceae</taxon>
        <taxon>Leucothrix</taxon>
    </lineage>
</organism>
<dbReference type="InterPro" id="IPR029068">
    <property type="entry name" value="Glyas_Bleomycin-R_OHBP_Dase"/>
</dbReference>
<evidence type="ECO:0000313" key="3">
    <source>
        <dbReference type="Proteomes" id="UP000245539"/>
    </source>
</evidence>
<dbReference type="PROSITE" id="PS51819">
    <property type="entry name" value="VOC"/>
    <property type="match status" value="1"/>
</dbReference>
<dbReference type="EMBL" id="QGKM01000037">
    <property type="protein sequence ID" value="PWQ96482.1"/>
    <property type="molecule type" value="Genomic_DNA"/>
</dbReference>
<dbReference type="RefSeq" id="WP_109838099.1">
    <property type="nucleotide sequence ID" value="NZ_QGKM01000037.1"/>
</dbReference>
<dbReference type="PANTHER" id="PTHR36437">
    <property type="entry name" value="GLYOXALASE/BLEOMYCIN RESISTANCE PROTEIN/DIOXYGENASE"/>
    <property type="match status" value="1"/>
</dbReference>
<feature type="domain" description="VOC" evidence="1">
    <location>
        <begin position="4"/>
        <end position="129"/>
    </location>
</feature>
<reference evidence="2 3" key="1">
    <citation type="submission" date="2018-05" db="EMBL/GenBank/DDBJ databases">
        <title>Leucothrix arctica sp. nov., isolated from Arctic seawater.</title>
        <authorList>
            <person name="Choi A."/>
            <person name="Baek K."/>
        </authorList>
    </citation>
    <scope>NUCLEOTIDE SEQUENCE [LARGE SCALE GENOMIC DNA]</scope>
    <source>
        <strain evidence="2 3">JCM 18388</strain>
    </source>
</reference>
<dbReference type="Gene3D" id="3.10.180.10">
    <property type="entry name" value="2,3-Dihydroxybiphenyl 1,2-Dioxygenase, domain 1"/>
    <property type="match status" value="1"/>
</dbReference>
<name>A0A317CJH2_9GAMM</name>
<comment type="caution">
    <text evidence="2">The sequence shown here is derived from an EMBL/GenBank/DDBJ whole genome shotgun (WGS) entry which is preliminary data.</text>
</comment>
<protein>
    <recommendedName>
        <fullName evidence="1">VOC domain-containing protein</fullName>
    </recommendedName>
</protein>
<evidence type="ECO:0000259" key="1">
    <source>
        <dbReference type="PROSITE" id="PS51819"/>
    </source>
</evidence>
<proteinExistence type="predicted"/>
<dbReference type="PANTHER" id="PTHR36437:SF2">
    <property type="entry name" value="GLYOXALASE_BLEOMYCIN RESISTANCE PROTEIN_DIOXYGENASE"/>
    <property type="match status" value="1"/>
</dbReference>
<dbReference type="SUPFAM" id="SSF54593">
    <property type="entry name" value="Glyoxalase/Bleomycin resistance protein/Dihydroxybiphenyl dioxygenase"/>
    <property type="match status" value="1"/>
</dbReference>